<dbReference type="EMBL" id="JXTB01000007">
    <property type="protein sequence ID" value="PON78773.1"/>
    <property type="molecule type" value="Genomic_DNA"/>
</dbReference>
<organism evidence="1 2">
    <name type="scientific">Parasponia andersonii</name>
    <name type="common">Sponia andersonii</name>
    <dbReference type="NCBI Taxonomy" id="3476"/>
    <lineage>
        <taxon>Eukaryota</taxon>
        <taxon>Viridiplantae</taxon>
        <taxon>Streptophyta</taxon>
        <taxon>Embryophyta</taxon>
        <taxon>Tracheophyta</taxon>
        <taxon>Spermatophyta</taxon>
        <taxon>Magnoliopsida</taxon>
        <taxon>eudicotyledons</taxon>
        <taxon>Gunneridae</taxon>
        <taxon>Pentapetalae</taxon>
        <taxon>rosids</taxon>
        <taxon>fabids</taxon>
        <taxon>Rosales</taxon>
        <taxon>Cannabaceae</taxon>
        <taxon>Parasponia</taxon>
    </lineage>
</organism>
<evidence type="ECO:0000313" key="1">
    <source>
        <dbReference type="EMBL" id="PON78773.1"/>
    </source>
</evidence>
<accession>A0A2P5DZR7</accession>
<sequence length="100" mass="11110">MLFAPMVVRASSHSCGCFVPLLWLCRVVLLLWSCGLCPTSVSHVGVILHGGRMGVSQARGRMRFVLCMTAQRLKTIIFPVAPHSIPLWRSNQHPDTVDVR</sequence>
<proteinExistence type="predicted"/>
<comment type="caution">
    <text evidence="1">The sequence shown here is derived from an EMBL/GenBank/DDBJ whole genome shotgun (WGS) entry which is preliminary data.</text>
</comment>
<dbReference type="Proteomes" id="UP000237105">
    <property type="component" value="Unassembled WGS sequence"/>
</dbReference>
<name>A0A2P5DZR7_PARAD</name>
<protein>
    <submittedName>
        <fullName evidence="1">Uncharacterized protein</fullName>
    </submittedName>
</protein>
<keyword evidence="2" id="KW-1185">Reference proteome</keyword>
<gene>
    <name evidence="1" type="ORF">PanWU01x14_016720</name>
</gene>
<reference evidence="2" key="1">
    <citation type="submission" date="2016-06" db="EMBL/GenBank/DDBJ databases">
        <title>Parallel loss of symbiosis genes in relatives of nitrogen-fixing non-legume Parasponia.</title>
        <authorList>
            <person name="Van Velzen R."/>
            <person name="Holmer R."/>
            <person name="Bu F."/>
            <person name="Rutten L."/>
            <person name="Van Zeijl A."/>
            <person name="Liu W."/>
            <person name="Santuari L."/>
            <person name="Cao Q."/>
            <person name="Sharma T."/>
            <person name="Shen D."/>
            <person name="Roswanjaya Y."/>
            <person name="Wardhani T."/>
            <person name="Kalhor M.S."/>
            <person name="Jansen J."/>
            <person name="Van den Hoogen J."/>
            <person name="Gungor B."/>
            <person name="Hartog M."/>
            <person name="Hontelez J."/>
            <person name="Verver J."/>
            <person name="Yang W.-C."/>
            <person name="Schijlen E."/>
            <person name="Repin R."/>
            <person name="Schilthuizen M."/>
            <person name="Schranz E."/>
            <person name="Heidstra R."/>
            <person name="Miyata K."/>
            <person name="Fedorova E."/>
            <person name="Kohlen W."/>
            <person name="Bisseling T."/>
            <person name="Smit S."/>
            <person name="Geurts R."/>
        </authorList>
    </citation>
    <scope>NUCLEOTIDE SEQUENCE [LARGE SCALE GENOMIC DNA]</scope>
    <source>
        <strain evidence="2">cv. WU1-14</strain>
    </source>
</reference>
<evidence type="ECO:0000313" key="2">
    <source>
        <dbReference type="Proteomes" id="UP000237105"/>
    </source>
</evidence>
<dbReference type="AlphaFoldDB" id="A0A2P5DZR7"/>